<reference evidence="10 11" key="1">
    <citation type="journal article" date="2023" name="IMA Fungus">
        <title>Comparative genomic study of the Penicillium genus elucidates a diverse pangenome and 15 lateral gene transfer events.</title>
        <authorList>
            <person name="Petersen C."/>
            <person name="Sorensen T."/>
            <person name="Nielsen M.R."/>
            <person name="Sondergaard T.E."/>
            <person name="Sorensen J.L."/>
            <person name="Fitzpatrick D.A."/>
            <person name="Frisvad J.C."/>
            <person name="Nielsen K.L."/>
        </authorList>
    </citation>
    <scope>NUCLEOTIDE SEQUENCE [LARGE SCALE GENOMIC DNA]</scope>
    <source>
        <strain evidence="10 11">IBT 35679</strain>
    </source>
</reference>
<evidence type="ECO:0000256" key="1">
    <source>
        <dbReference type="ARBA" id="ARBA00004127"/>
    </source>
</evidence>
<keyword evidence="5" id="KW-0375">Hydrogen ion transport</keyword>
<evidence type="ECO:0000313" key="11">
    <source>
        <dbReference type="Proteomes" id="UP001220324"/>
    </source>
</evidence>
<organism evidence="10 11">
    <name type="scientific">Penicillium frequentans</name>
    <dbReference type="NCBI Taxonomy" id="3151616"/>
    <lineage>
        <taxon>Eukaryota</taxon>
        <taxon>Fungi</taxon>
        <taxon>Dikarya</taxon>
        <taxon>Ascomycota</taxon>
        <taxon>Pezizomycotina</taxon>
        <taxon>Eurotiomycetes</taxon>
        <taxon>Eurotiomycetidae</taxon>
        <taxon>Eurotiales</taxon>
        <taxon>Aspergillaceae</taxon>
        <taxon>Penicillium</taxon>
    </lineage>
</organism>
<protein>
    <submittedName>
        <fullName evidence="10">V-type proton ATPase subunit e</fullName>
    </submittedName>
</protein>
<keyword evidence="6 9" id="KW-1133">Transmembrane helix</keyword>
<dbReference type="InterPro" id="IPR008389">
    <property type="entry name" value="ATPase_V0-cplx_e1/e2_su"/>
</dbReference>
<accession>A0AAD6GBN8</accession>
<evidence type="ECO:0000256" key="9">
    <source>
        <dbReference type="SAM" id="Phobius"/>
    </source>
</evidence>
<gene>
    <name evidence="10" type="ORF">N7494_012390</name>
</gene>
<dbReference type="Pfam" id="PF05493">
    <property type="entry name" value="ATP_synt_H"/>
    <property type="match status" value="1"/>
</dbReference>
<feature type="transmembrane region" description="Helical" evidence="9">
    <location>
        <begin position="7"/>
        <end position="25"/>
    </location>
</feature>
<name>A0AAD6GBN8_9EURO</name>
<evidence type="ECO:0000256" key="2">
    <source>
        <dbReference type="ARBA" id="ARBA00008328"/>
    </source>
</evidence>
<dbReference type="GO" id="GO:0046961">
    <property type="term" value="F:proton-transporting ATPase activity, rotational mechanism"/>
    <property type="evidence" value="ECO:0007669"/>
    <property type="project" value="InterPro"/>
</dbReference>
<dbReference type="PANTHER" id="PTHR12263">
    <property type="entry name" value="VACUOLAR ATP SYNTHASE SUBUNIT H"/>
    <property type="match status" value="1"/>
</dbReference>
<evidence type="ECO:0000256" key="3">
    <source>
        <dbReference type="ARBA" id="ARBA00022448"/>
    </source>
</evidence>
<dbReference type="AlphaFoldDB" id="A0AAD6GBN8"/>
<dbReference type="GO" id="GO:0000220">
    <property type="term" value="C:vacuolar proton-transporting V-type ATPase, V0 domain"/>
    <property type="evidence" value="ECO:0007669"/>
    <property type="project" value="TreeGrafter"/>
</dbReference>
<proteinExistence type="inferred from homology"/>
<keyword evidence="11" id="KW-1185">Reference proteome</keyword>
<evidence type="ECO:0000256" key="4">
    <source>
        <dbReference type="ARBA" id="ARBA00022692"/>
    </source>
</evidence>
<comment type="similarity">
    <text evidence="2">Belongs to the V-ATPase e1/e2 subunit family.</text>
</comment>
<evidence type="ECO:0000313" key="10">
    <source>
        <dbReference type="EMBL" id="KAJ5525740.1"/>
    </source>
</evidence>
<evidence type="ECO:0000256" key="6">
    <source>
        <dbReference type="ARBA" id="ARBA00022989"/>
    </source>
</evidence>
<dbReference type="PANTHER" id="PTHR12263:SF0">
    <property type="entry name" value="V-TYPE PROTON ATPASE SUBUNIT"/>
    <property type="match status" value="1"/>
</dbReference>
<keyword evidence="7" id="KW-0406">Ion transport</keyword>
<keyword evidence="8 9" id="KW-0472">Membrane</keyword>
<evidence type="ECO:0000256" key="7">
    <source>
        <dbReference type="ARBA" id="ARBA00023065"/>
    </source>
</evidence>
<keyword evidence="4 9" id="KW-0812">Transmembrane</keyword>
<comment type="caution">
    <text evidence="10">The sequence shown here is derived from an EMBL/GenBank/DDBJ whole genome shotgun (WGS) entry which is preliminary data.</text>
</comment>
<evidence type="ECO:0000256" key="8">
    <source>
        <dbReference type="ARBA" id="ARBA00023136"/>
    </source>
</evidence>
<feature type="transmembrane region" description="Helical" evidence="9">
    <location>
        <begin position="37"/>
        <end position="55"/>
    </location>
</feature>
<dbReference type="Proteomes" id="UP001220324">
    <property type="component" value="Unassembled WGS sequence"/>
</dbReference>
<evidence type="ECO:0000256" key="5">
    <source>
        <dbReference type="ARBA" id="ARBA00022781"/>
    </source>
</evidence>
<dbReference type="GO" id="GO:0007035">
    <property type="term" value="P:vacuolar acidification"/>
    <property type="evidence" value="ECO:0007669"/>
    <property type="project" value="TreeGrafter"/>
</dbReference>
<sequence>MANGWSLVIGLIVVVAMCLAAWFFSPKGDNLTVWRSTLILSFISCYLMWAIIFMSQLHPLIAPKRSDIRPGRVPN</sequence>
<comment type="subcellular location">
    <subcellularLocation>
        <location evidence="1">Endomembrane system</location>
        <topology evidence="1">Multi-pass membrane protein</topology>
    </subcellularLocation>
</comment>
<keyword evidence="3" id="KW-0813">Transport</keyword>
<dbReference type="GO" id="GO:0012505">
    <property type="term" value="C:endomembrane system"/>
    <property type="evidence" value="ECO:0007669"/>
    <property type="project" value="UniProtKB-SubCell"/>
</dbReference>
<dbReference type="EMBL" id="JAQIZZ010000008">
    <property type="protein sequence ID" value="KAJ5525740.1"/>
    <property type="molecule type" value="Genomic_DNA"/>
</dbReference>